<sequence>MRTLIVALAVTFGLSMLGATGASACGWSSKSASSKSTGQTVMAPQTPTTAPSSDG</sequence>
<keyword evidence="4" id="KW-1185">Reference proteome</keyword>
<evidence type="ECO:0000313" key="4">
    <source>
        <dbReference type="Proteomes" id="UP000198615"/>
    </source>
</evidence>
<protein>
    <submittedName>
        <fullName evidence="3">Uncharacterized protein</fullName>
    </submittedName>
</protein>
<feature type="compositionally biased region" description="Low complexity" evidence="1">
    <location>
        <begin position="26"/>
        <end position="36"/>
    </location>
</feature>
<feature type="signal peptide" evidence="2">
    <location>
        <begin position="1"/>
        <end position="24"/>
    </location>
</feature>
<accession>A0A8G2EZY6</accession>
<dbReference type="PROSITE" id="PS51257">
    <property type="entry name" value="PROKAR_LIPOPROTEIN"/>
    <property type="match status" value="1"/>
</dbReference>
<evidence type="ECO:0000256" key="1">
    <source>
        <dbReference type="SAM" id="MobiDB-lite"/>
    </source>
</evidence>
<dbReference type="AlphaFoldDB" id="A0A8G2EZY6"/>
<proteinExistence type="predicted"/>
<comment type="caution">
    <text evidence="3">The sequence shown here is derived from an EMBL/GenBank/DDBJ whole genome shotgun (WGS) entry which is preliminary data.</text>
</comment>
<evidence type="ECO:0000313" key="3">
    <source>
        <dbReference type="EMBL" id="SDG43955.1"/>
    </source>
</evidence>
<organism evidence="3 4">
    <name type="scientific">Thalassobaculum litoreum DSM 18839</name>
    <dbReference type="NCBI Taxonomy" id="1123362"/>
    <lineage>
        <taxon>Bacteria</taxon>
        <taxon>Pseudomonadati</taxon>
        <taxon>Pseudomonadota</taxon>
        <taxon>Alphaproteobacteria</taxon>
        <taxon>Rhodospirillales</taxon>
        <taxon>Thalassobaculaceae</taxon>
        <taxon>Thalassobaculum</taxon>
    </lineage>
</organism>
<name>A0A8G2EZY6_9PROT</name>
<evidence type="ECO:0000256" key="2">
    <source>
        <dbReference type="SAM" id="SignalP"/>
    </source>
</evidence>
<dbReference type="Proteomes" id="UP000198615">
    <property type="component" value="Unassembled WGS sequence"/>
</dbReference>
<gene>
    <name evidence="3" type="ORF">SAMN05660686_04423</name>
</gene>
<dbReference type="EMBL" id="FNBW01000017">
    <property type="protein sequence ID" value="SDG43955.1"/>
    <property type="molecule type" value="Genomic_DNA"/>
</dbReference>
<feature type="chain" id="PRO_5034840104" evidence="2">
    <location>
        <begin position="25"/>
        <end position="55"/>
    </location>
</feature>
<dbReference type="RefSeq" id="WP_156907153.1">
    <property type="nucleotide sequence ID" value="NZ_FNBW01000017.1"/>
</dbReference>
<keyword evidence="2" id="KW-0732">Signal</keyword>
<feature type="region of interest" description="Disordered" evidence="1">
    <location>
        <begin position="26"/>
        <end position="55"/>
    </location>
</feature>
<feature type="compositionally biased region" description="Polar residues" evidence="1">
    <location>
        <begin position="37"/>
        <end position="55"/>
    </location>
</feature>
<reference evidence="3 4" key="1">
    <citation type="submission" date="2016-10" db="EMBL/GenBank/DDBJ databases">
        <authorList>
            <person name="Varghese N."/>
            <person name="Submissions S."/>
        </authorList>
    </citation>
    <scope>NUCLEOTIDE SEQUENCE [LARGE SCALE GENOMIC DNA]</scope>
    <source>
        <strain evidence="3 4">DSM 18839</strain>
    </source>
</reference>